<evidence type="ECO:0000313" key="4">
    <source>
        <dbReference type="Proteomes" id="UP000799291"/>
    </source>
</evidence>
<dbReference type="AlphaFoldDB" id="A0A6G1IIV3"/>
<accession>A0A6G1IIV3</accession>
<dbReference type="PROSITE" id="PS50048">
    <property type="entry name" value="ZN2_CY6_FUNGAL_2"/>
    <property type="match status" value="1"/>
</dbReference>
<protein>
    <recommendedName>
        <fullName evidence="2">Zn(2)-C6 fungal-type domain-containing protein</fullName>
    </recommendedName>
</protein>
<dbReference type="InterPro" id="IPR036864">
    <property type="entry name" value="Zn2-C6_fun-type_DNA-bd_sf"/>
</dbReference>
<evidence type="ECO:0000313" key="3">
    <source>
        <dbReference type="EMBL" id="KAF2678065.1"/>
    </source>
</evidence>
<dbReference type="EMBL" id="MU005615">
    <property type="protein sequence ID" value="KAF2678065.1"/>
    <property type="molecule type" value="Genomic_DNA"/>
</dbReference>
<dbReference type="InterPro" id="IPR053157">
    <property type="entry name" value="Sterol_Uptake_Regulator"/>
</dbReference>
<dbReference type="PROSITE" id="PS00463">
    <property type="entry name" value="ZN2_CY6_FUNGAL_1"/>
    <property type="match status" value="1"/>
</dbReference>
<dbReference type="GO" id="GO:0001228">
    <property type="term" value="F:DNA-binding transcription activator activity, RNA polymerase II-specific"/>
    <property type="evidence" value="ECO:0007669"/>
    <property type="project" value="TreeGrafter"/>
</dbReference>
<dbReference type="SUPFAM" id="SSF57701">
    <property type="entry name" value="Zn2/Cys6 DNA-binding domain"/>
    <property type="match status" value="1"/>
</dbReference>
<evidence type="ECO:0000259" key="2">
    <source>
        <dbReference type="PROSITE" id="PS50048"/>
    </source>
</evidence>
<keyword evidence="4" id="KW-1185">Reference proteome</keyword>
<dbReference type="InterPro" id="IPR001138">
    <property type="entry name" value="Zn2Cys6_DnaBD"/>
</dbReference>
<dbReference type="Pfam" id="PF00172">
    <property type="entry name" value="Zn_clus"/>
    <property type="match status" value="1"/>
</dbReference>
<dbReference type="GO" id="GO:0008270">
    <property type="term" value="F:zinc ion binding"/>
    <property type="evidence" value="ECO:0007669"/>
    <property type="project" value="InterPro"/>
</dbReference>
<dbReference type="PANTHER" id="PTHR47784">
    <property type="entry name" value="STEROL UPTAKE CONTROL PROTEIN 2"/>
    <property type="match status" value="1"/>
</dbReference>
<name>A0A6G1IIV3_9PLEO</name>
<proteinExistence type="predicted"/>
<gene>
    <name evidence="3" type="ORF">K458DRAFT_318100</name>
</gene>
<reference evidence="3" key="1">
    <citation type="journal article" date="2020" name="Stud. Mycol.">
        <title>101 Dothideomycetes genomes: a test case for predicting lifestyles and emergence of pathogens.</title>
        <authorList>
            <person name="Haridas S."/>
            <person name="Albert R."/>
            <person name="Binder M."/>
            <person name="Bloem J."/>
            <person name="Labutti K."/>
            <person name="Salamov A."/>
            <person name="Andreopoulos B."/>
            <person name="Baker S."/>
            <person name="Barry K."/>
            <person name="Bills G."/>
            <person name="Bluhm B."/>
            <person name="Cannon C."/>
            <person name="Castanera R."/>
            <person name="Culley D."/>
            <person name="Daum C."/>
            <person name="Ezra D."/>
            <person name="Gonzalez J."/>
            <person name="Henrissat B."/>
            <person name="Kuo A."/>
            <person name="Liang C."/>
            <person name="Lipzen A."/>
            <person name="Lutzoni F."/>
            <person name="Magnuson J."/>
            <person name="Mondo S."/>
            <person name="Nolan M."/>
            <person name="Ohm R."/>
            <person name="Pangilinan J."/>
            <person name="Park H.-J."/>
            <person name="Ramirez L."/>
            <person name="Alfaro M."/>
            <person name="Sun H."/>
            <person name="Tritt A."/>
            <person name="Yoshinaga Y."/>
            <person name="Zwiers L.-H."/>
            <person name="Turgeon B."/>
            <person name="Goodwin S."/>
            <person name="Spatafora J."/>
            <person name="Crous P."/>
            <person name="Grigoriev I."/>
        </authorList>
    </citation>
    <scope>NUCLEOTIDE SEQUENCE</scope>
    <source>
        <strain evidence="3">CBS 122367</strain>
    </source>
</reference>
<feature type="domain" description="Zn(2)-C6 fungal-type" evidence="2">
    <location>
        <begin position="13"/>
        <end position="43"/>
    </location>
</feature>
<dbReference type="Proteomes" id="UP000799291">
    <property type="component" value="Unassembled WGS sequence"/>
</dbReference>
<sequence length="449" mass="50027">MSLRRTHQKTKLGCSTCKRRRVKCDLSRPDCKNCTRRGVECGFRNFDPAPRSFTSTNGQAVSSASLSLQPYASPPQSPPPPVFLESILDDFPEILRPRFKQLLHHFATETSATISHNGSAQAAWCAAIPQFTASHQFVLKGMFAVTALHLSRNITVEKEREHFHHIAAAQMNTGLIRYRETIGNVTAENAEALFLYSVTATSFTLLASADECHELLQSISSENQAQTQRLAAIAGLVHAITKVLCCLRGVRVILVPCWHLIANGILSPLVKRDWWPHPIPTSPQAVEEDKKLRNIERLWMQPGRRYEYWFDILIQALKKLREDFALVSLLGAGNSNGPNQENSISFDWSSVLTWPIGAPPEFTNLLEQRKPEAWIILAHYAILPAKAGQIWWIKDLAPNIVSTAALVLGEGMWKWINWPASTVGVDLNSLRPPSTALAECGTLETTKGN</sequence>
<dbReference type="PANTHER" id="PTHR47784:SF5">
    <property type="entry name" value="STEROL UPTAKE CONTROL PROTEIN 2"/>
    <property type="match status" value="1"/>
</dbReference>
<dbReference type="CDD" id="cd00067">
    <property type="entry name" value="GAL4"/>
    <property type="match status" value="1"/>
</dbReference>
<dbReference type="OrthoDB" id="5386330at2759"/>
<organism evidence="3 4">
    <name type="scientific">Lentithecium fluviatile CBS 122367</name>
    <dbReference type="NCBI Taxonomy" id="1168545"/>
    <lineage>
        <taxon>Eukaryota</taxon>
        <taxon>Fungi</taxon>
        <taxon>Dikarya</taxon>
        <taxon>Ascomycota</taxon>
        <taxon>Pezizomycotina</taxon>
        <taxon>Dothideomycetes</taxon>
        <taxon>Pleosporomycetidae</taxon>
        <taxon>Pleosporales</taxon>
        <taxon>Massarineae</taxon>
        <taxon>Lentitheciaceae</taxon>
        <taxon>Lentithecium</taxon>
    </lineage>
</organism>
<dbReference type="SMART" id="SM00066">
    <property type="entry name" value="GAL4"/>
    <property type="match status" value="1"/>
</dbReference>
<keyword evidence="1" id="KW-0539">Nucleus</keyword>
<evidence type="ECO:0000256" key="1">
    <source>
        <dbReference type="ARBA" id="ARBA00023242"/>
    </source>
</evidence>
<dbReference type="Gene3D" id="4.10.240.10">
    <property type="entry name" value="Zn(2)-C6 fungal-type DNA-binding domain"/>
    <property type="match status" value="1"/>
</dbReference>